<keyword evidence="8" id="KW-0902">Two-component regulatory system</keyword>
<dbReference type="InterPro" id="IPR003661">
    <property type="entry name" value="HisK_dim/P_dom"/>
</dbReference>
<dbReference type="SUPFAM" id="SSF55785">
    <property type="entry name" value="PYP-like sensor domain (PAS domain)"/>
    <property type="match status" value="1"/>
</dbReference>
<dbReference type="PANTHER" id="PTHR43065">
    <property type="entry name" value="SENSOR HISTIDINE KINASE"/>
    <property type="match status" value="1"/>
</dbReference>
<dbReference type="PROSITE" id="PS50112">
    <property type="entry name" value="PAS"/>
    <property type="match status" value="1"/>
</dbReference>
<dbReference type="Gene3D" id="3.30.450.20">
    <property type="entry name" value="PAS domain"/>
    <property type="match status" value="1"/>
</dbReference>
<dbReference type="SMART" id="SM00091">
    <property type="entry name" value="PAS"/>
    <property type="match status" value="1"/>
</dbReference>
<dbReference type="SMART" id="SM00388">
    <property type="entry name" value="HisKA"/>
    <property type="match status" value="1"/>
</dbReference>
<dbReference type="Gene3D" id="3.30.565.10">
    <property type="entry name" value="Histidine kinase-like ATPase, C-terminal domain"/>
    <property type="match status" value="1"/>
</dbReference>
<protein>
    <recommendedName>
        <fullName evidence="2">histidine kinase</fullName>
        <ecNumber evidence="2">2.7.13.3</ecNumber>
    </recommendedName>
</protein>
<dbReference type="SUPFAM" id="SSF47384">
    <property type="entry name" value="Homodimeric domain of signal transducing histidine kinase"/>
    <property type="match status" value="1"/>
</dbReference>
<dbReference type="CDD" id="cd00038">
    <property type="entry name" value="CAP_ED"/>
    <property type="match status" value="1"/>
</dbReference>
<feature type="domain" description="Histidine kinase" evidence="10">
    <location>
        <begin position="312"/>
        <end position="532"/>
    </location>
</feature>
<dbReference type="STRING" id="1817813.A2008_00645"/>
<dbReference type="Pfam" id="PF02518">
    <property type="entry name" value="HATPase_c"/>
    <property type="match status" value="1"/>
</dbReference>
<evidence type="ECO:0000256" key="8">
    <source>
        <dbReference type="ARBA" id="ARBA00023012"/>
    </source>
</evidence>
<keyword evidence="6" id="KW-0418">Kinase</keyword>
<dbReference type="AlphaFoldDB" id="A0A1F7WSR5"/>
<reference evidence="12 13" key="1">
    <citation type="journal article" date="2016" name="Nat. Commun.">
        <title>Thousands of microbial genomes shed light on interconnected biogeochemical processes in an aquifer system.</title>
        <authorList>
            <person name="Anantharaman K."/>
            <person name="Brown C.T."/>
            <person name="Hug L.A."/>
            <person name="Sharon I."/>
            <person name="Castelle C.J."/>
            <person name="Probst A.J."/>
            <person name="Thomas B.C."/>
            <person name="Singh A."/>
            <person name="Wilkins M.J."/>
            <person name="Karaoz U."/>
            <person name="Brodie E.L."/>
            <person name="Williams K.H."/>
            <person name="Hubbard S.S."/>
            <person name="Banfield J.F."/>
        </authorList>
    </citation>
    <scope>NUCLEOTIDE SEQUENCE [LARGE SCALE GENOMIC DNA]</scope>
</reference>
<dbReference type="PROSITE" id="PS50109">
    <property type="entry name" value="HIS_KIN"/>
    <property type="match status" value="1"/>
</dbReference>
<dbReference type="SUPFAM" id="SSF55874">
    <property type="entry name" value="ATPase domain of HSP90 chaperone/DNA topoisomerase II/histidine kinase"/>
    <property type="match status" value="1"/>
</dbReference>
<dbReference type="EC" id="2.7.13.3" evidence="2"/>
<dbReference type="PRINTS" id="PR00344">
    <property type="entry name" value="BCTRLSENSOR"/>
</dbReference>
<keyword evidence="5" id="KW-0547">Nucleotide-binding</keyword>
<evidence type="ECO:0000256" key="6">
    <source>
        <dbReference type="ARBA" id="ARBA00022777"/>
    </source>
</evidence>
<dbReference type="Proteomes" id="UP000178735">
    <property type="component" value="Unassembled WGS sequence"/>
</dbReference>
<feature type="domain" description="PAS" evidence="11">
    <location>
        <begin position="173"/>
        <end position="221"/>
    </location>
</feature>
<dbReference type="Gene3D" id="1.10.287.130">
    <property type="match status" value="1"/>
</dbReference>
<dbReference type="InterPro" id="IPR005467">
    <property type="entry name" value="His_kinase_dom"/>
</dbReference>
<dbReference type="InterPro" id="IPR003594">
    <property type="entry name" value="HATPase_dom"/>
</dbReference>
<comment type="caution">
    <text evidence="12">The sequence shown here is derived from an EMBL/GenBank/DDBJ whole genome shotgun (WGS) entry which is preliminary data.</text>
</comment>
<dbReference type="SMART" id="SM00387">
    <property type="entry name" value="HATPase_c"/>
    <property type="match status" value="1"/>
</dbReference>
<dbReference type="InterPro" id="IPR035965">
    <property type="entry name" value="PAS-like_dom_sf"/>
</dbReference>
<dbReference type="PROSITE" id="PS50042">
    <property type="entry name" value="CNMP_BINDING_3"/>
    <property type="match status" value="1"/>
</dbReference>
<proteinExistence type="predicted"/>
<evidence type="ECO:0000256" key="1">
    <source>
        <dbReference type="ARBA" id="ARBA00000085"/>
    </source>
</evidence>
<organism evidence="12 13">
    <name type="scientific">Candidatus Wallbacteria bacterium GWC2_49_35</name>
    <dbReference type="NCBI Taxonomy" id="1817813"/>
    <lineage>
        <taxon>Bacteria</taxon>
        <taxon>Candidatus Walliibacteriota</taxon>
    </lineage>
</organism>
<keyword evidence="7" id="KW-0067">ATP-binding</keyword>
<dbReference type="EMBL" id="MGFH01000092">
    <property type="protein sequence ID" value="OGM05874.1"/>
    <property type="molecule type" value="Genomic_DNA"/>
</dbReference>
<dbReference type="NCBIfam" id="TIGR00229">
    <property type="entry name" value="sensory_box"/>
    <property type="match status" value="1"/>
</dbReference>
<dbReference type="InterPro" id="IPR004358">
    <property type="entry name" value="Sig_transdc_His_kin-like_C"/>
</dbReference>
<dbReference type="InterPro" id="IPR000595">
    <property type="entry name" value="cNMP-bd_dom"/>
</dbReference>
<dbReference type="InterPro" id="IPR014710">
    <property type="entry name" value="RmlC-like_jellyroll"/>
</dbReference>
<dbReference type="Gene3D" id="2.60.120.10">
    <property type="entry name" value="Jelly Rolls"/>
    <property type="match status" value="1"/>
</dbReference>
<dbReference type="Pfam" id="PF13426">
    <property type="entry name" value="PAS_9"/>
    <property type="match status" value="1"/>
</dbReference>
<dbReference type="GO" id="GO:0000155">
    <property type="term" value="F:phosphorelay sensor kinase activity"/>
    <property type="evidence" value="ECO:0007669"/>
    <property type="project" value="InterPro"/>
</dbReference>
<evidence type="ECO:0000256" key="5">
    <source>
        <dbReference type="ARBA" id="ARBA00022741"/>
    </source>
</evidence>
<feature type="domain" description="Cyclic nucleotide-binding" evidence="9">
    <location>
        <begin position="10"/>
        <end position="130"/>
    </location>
</feature>
<evidence type="ECO:0000259" key="10">
    <source>
        <dbReference type="PROSITE" id="PS50109"/>
    </source>
</evidence>
<dbReference type="InterPro" id="IPR000014">
    <property type="entry name" value="PAS"/>
</dbReference>
<dbReference type="GO" id="GO:0005524">
    <property type="term" value="F:ATP binding"/>
    <property type="evidence" value="ECO:0007669"/>
    <property type="project" value="UniProtKB-KW"/>
</dbReference>
<dbReference type="CDD" id="cd00130">
    <property type="entry name" value="PAS"/>
    <property type="match status" value="1"/>
</dbReference>
<evidence type="ECO:0000313" key="13">
    <source>
        <dbReference type="Proteomes" id="UP000178735"/>
    </source>
</evidence>
<dbReference type="CDD" id="cd00082">
    <property type="entry name" value="HisKA"/>
    <property type="match status" value="1"/>
</dbReference>
<dbReference type="InterPro" id="IPR036097">
    <property type="entry name" value="HisK_dim/P_sf"/>
</dbReference>
<dbReference type="Pfam" id="PF00027">
    <property type="entry name" value="cNMP_binding"/>
    <property type="match status" value="1"/>
</dbReference>
<dbReference type="SUPFAM" id="SSF51206">
    <property type="entry name" value="cAMP-binding domain-like"/>
    <property type="match status" value="1"/>
</dbReference>
<evidence type="ECO:0000256" key="3">
    <source>
        <dbReference type="ARBA" id="ARBA00022553"/>
    </source>
</evidence>
<evidence type="ECO:0000256" key="2">
    <source>
        <dbReference type="ARBA" id="ARBA00012438"/>
    </source>
</evidence>
<keyword evidence="4" id="KW-0808">Transferase</keyword>
<evidence type="ECO:0000259" key="11">
    <source>
        <dbReference type="PROSITE" id="PS50112"/>
    </source>
</evidence>
<dbReference type="Pfam" id="PF00512">
    <property type="entry name" value="HisKA"/>
    <property type="match status" value="1"/>
</dbReference>
<evidence type="ECO:0000259" key="9">
    <source>
        <dbReference type="PROSITE" id="PS50042"/>
    </source>
</evidence>
<comment type="catalytic activity">
    <reaction evidence="1">
        <text>ATP + protein L-histidine = ADP + protein N-phospho-L-histidine.</text>
        <dbReference type="EC" id="2.7.13.3"/>
    </reaction>
</comment>
<dbReference type="SMART" id="SM00100">
    <property type="entry name" value="cNMP"/>
    <property type="match status" value="1"/>
</dbReference>
<evidence type="ECO:0000256" key="4">
    <source>
        <dbReference type="ARBA" id="ARBA00022679"/>
    </source>
</evidence>
<accession>A0A1F7WSR5</accession>
<name>A0A1F7WSR5_9BACT</name>
<evidence type="ECO:0000256" key="7">
    <source>
        <dbReference type="ARBA" id="ARBA00022840"/>
    </source>
</evidence>
<dbReference type="PANTHER" id="PTHR43065:SF10">
    <property type="entry name" value="PEROXIDE STRESS-ACTIVATED HISTIDINE KINASE MAK3"/>
    <property type="match status" value="1"/>
</dbReference>
<sequence length="532" mass="58897">MVQNINRIGIFSSLTETEIKQLLNYASYEEYKENQMIFSENDSGASLYIVVTGKVKIFRVLSDNTVHEISNFCDNEVFGEMAFLDNHVRSANAEALCETSLVKLSTKNFEQFSAAFPDAAFRFHKNLINEIQGRLRKTNDRYSYHIIWGKTMKTALAKNYEELLQSNIELSASRNFLDNLINSSSDVIMVINDDFEVIMFNAGAEKLLKYPASEIINRPVLKLFYDKAAFDAFTAAALADGVAGDREIELRTSDNRKIIADASIFRLSSDPDVKGFGDGLAIVARDITQKKVLENQLMQNEKMIFLGRAVSEIVHDIKNPLTIVQLTKDSIQMKCEGADCRRAEIVKELEFDFGKIDESVDRIQQIISNTLEYAKVVPGKKSRIDIAEAASKSIALAKINLKNWDPVTVNLNLTAGGPFYIDGNASQIEQVLVNLITNAIHAIKKGAEGKIDVDISSASGSVAVAVKDNGCGISEEDIQYIFEPFFTTKSEDKGTGLGLSICQAIISQHKGTIAVKSKVGEGTEFVLDFPLA</sequence>
<gene>
    <name evidence="12" type="ORF">A2008_00645</name>
</gene>
<dbReference type="InterPro" id="IPR018490">
    <property type="entry name" value="cNMP-bd_dom_sf"/>
</dbReference>
<evidence type="ECO:0000313" key="12">
    <source>
        <dbReference type="EMBL" id="OGM05874.1"/>
    </source>
</evidence>
<dbReference type="InterPro" id="IPR036890">
    <property type="entry name" value="HATPase_C_sf"/>
</dbReference>
<keyword evidence="3" id="KW-0597">Phosphoprotein</keyword>